<evidence type="ECO:0000256" key="1">
    <source>
        <dbReference type="SAM" id="MobiDB-lite"/>
    </source>
</evidence>
<protein>
    <submittedName>
        <fullName evidence="3">Uncharacterized protein</fullName>
    </submittedName>
</protein>
<organism evidence="3 4">
    <name type="scientific">Kutzneria kofuensis</name>
    <dbReference type="NCBI Taxonomy" id="103725"/>
    <lineage>
        <taxon>Bacteria</taxon>
        <taxon>Bacillati</taxon>
        <taxon>Actinomycetota</taxon>
        <taxon>Actinomycetes</taxon>
        <taxon>Pseudonocardiales</taxon>
        <taxon>Pseudonocardiaceae</taxon>
        <taxon>Kutzneria</taxon>
    </lineage>
</organism>
<keyword evidence="2" id="KW-1133">Transmembrane helix</keyword>
<dbReference type="Proteomes" id="UP000585638">
    <property type="component" value="Unassembled WGS sequence"/>
</dbReference>
<dbReference type="AlphaFoldDB" id="A0A7W9NM70"/>
<accession>A0A7W9NM70</accession>
<evidence type="ECO:0000256" key="2">
    <source>
        <dbReference type="SAM" id="Phobius"/>
    </source>
</evidence>
<evidence type="ECO:0000313" key="3">
    <source>
        <dbReference type="EMBL" id="MBB5897830.1"/>
    </source>
</evidence>
<keyword evidence="2" id="KW-0472">Membrane</keyword>
<dbReference type="InterPro" id="IPR045635">
    <property type="entry name" value="DUF6412"/>
</dbReference>
<keyword evidence="4" id="KW-1185">Reference proteome</keyword>
<sequence>MLHDLVTTFTTLMTAGPGLATIVLLAGFLIAALAIHLCSTRHADHAIRRTIGLATREQARSRHVLRQLDPDAAGHTRPRAPSAA</sequence>
<dbReference type="RefSeq" id="WP_184870260.1">
    <property type="nucleotide sequence ID" value="NZ_BAAAWY010000021.1"/>
</dbReference>
<feature type="region of interest" description="Disordered" evidence="1">
    <location>
        <begin position="65"/>
        <end position="84"/>
    </location>
</feature>
<dbReference type="Pfam" id="PF19950">
    <property type="entry name" value="DUF6412"/>
    <property type="match status" value="1"/>
</dbReference>
<feature type="transmembrane region" description="Helical" evidence="2">
    <location>
        <begin position="20"/>
        <end position="39"/>
    </location>
</feature>
<name>A0A7W9NM70_9PSEU</name>
<proteinExistence type="predicted"/>
<dbReference type="EMBL" id="JACHIR010000003">
    <property type="protein sequence ID" value="MBB5897830.1"/>
    <property type="molecule type" value="Genomic_DNA"/>
</dbReference>
<keyword evidence="2" id="KW-0812">Transmembrane</keyword>
<comment type="caution">
    <text evidence="3">The sequence shown here is derived from an EMBL/GenBank/DDBJ whole genome shotgun (WGS) entry which is preliminary data.</text>
</comment>
<gene>
    <name evidence="3" type="ORF">BJ998_009089</name>
</gene>
<reference evidence="3 4" key="1">
    <citation type="submission" date="2020-08" db="EMBL/GenBank/DDBJ databases">
        <title>Sequencing the genomes of 1000 actinobacteria strains.</title>
        <authorList>
            <person name="Klenk H.-P."/>
        </authorList>
    </citation>
    <scope>NUCLEOTIDE SEQUENCE [LARGE SCALE GENOMIC DNA]</scope>
    <source>
        <strain evidence="3 4">DSM 43851</strain>
    </source>
</reference>
<evidence type="ECO:0000313" key="4">
    <source>
        <dbReference type="Proteomes" id="UP000585638"/>
    </source>
</evidence>